<dbReference type="AlphaFoldDB" id="A0A4T0H5V6"/>
<dbReference type="PANTHER" id="PTHR47938">
    <property type="entry name" value="RESPIRATORY COMPLEX I CHAPERONE (CIA84), PUTATIVE (AFU_ORTHOLOGUE AFUA_2G06020)-RELATED"/>
    <property type="match status" value="1"/>
</dbReference>
<gene>
    <name evidence="4" type="ORF">E3P90_02830</name>
</gene>
<feature type="repeat" description="PPR" evidence="2">
    <location>
        <begin position="354"/>
        <end position="391"/>
    </location>
</feature>
<evidence type="ECO:0000259" key="3">
    <source>
        <dbReference type="Pfam" id="PF23276"/>
    </source>
</evidence>
<organism evidence="4 5">
    <name type="scientific">Wallemia ichthyophaga</name>
    <dbReference type="NCBI Taxonomy" id="245174"/>
    <lineage>
        <taxon>Eukaryota</taxon>
        <taxon>Fungi</taxon>
        <taxon>Dikarya</taxon>
        <taxon>Basidiomycota</taxon>
        <taxon>Wallemiomycotina</taxon>
        <taxon>Wallemiomycetes</taxon>
        <taxon>Wallemiales</taxon>
        <taxon>Wallemiaceae</taxon>
        <taxon>Wallemia</taxon>
    </lineage>
</organism>
<evidence type="ECO:0000313" key="5">
    <source>
        <dbReference type="Proteomes" id="UP000306954"/>
    </source>
</evidence>
<name>A0A4T0H5V6_WALIC</name>
<evidence type="ECO:0000256" key="1">
    <source>
        <dbReference type="ARBA" id="ARBA00022737"/>
    </source>
</evidence>
<keyword evidence="1" id="KW-0677">Repeat</keyword>
<proteinExistence type="predicted"/>
<dbReference type="InterPro" id="IPR011990">
    <property type="entry name" value="TPR-like_helical_dom_sf"/>
</dbReference>
<dbReference type="GO" id="GO:0003729">
    <property type="term" value="F:mRNA binding"/>
    <property type="evidence" value="ECO:0007669"/>
    <property type="project" value="TreeGrafter"/>
</dbReference>
<feature type="domain" description="Pentatricopeptide repeat-containing protein-mitochondrial" evidence="3">
    <location>
        <begin position="214"/>
        <end position="346"/>
    </location>
</feature>
<evidence type="ECO:0000313" key="4">
    <source>
        <dbReference type="EMBL" id="TIB10547.1"/>
    </source>
</evidence>
<dbReference type="PROSITE" id="PS51375">
    <property type="entry name" value="PPR"/>
    <property type="match status" value="2"/>
</dbReference>
<dbReference type="InterPro" id="IPR057027">
    <property type="entry name" value="TPR_mt"/>
</dbReference>
<dbReference type="EMBL" id="SPOF01000030">
    <property type="protein sequence ID" value="TIB10547.1"/>
    <property type="molecule type" value="Genomic_DNA"/>
</dbReference>
<dbReference type="Proteomes" id="UP000306954">
    <property type="component" value="Unassembled WGS sequence"/>
</dbReference>
<accession>A0A4T0H5V6</accession>
<comment type="caution">
    <text evidence="4">The sequence shown here is derived from an EMBL/GenBank/DDBJ whole genome shotgun (WGS) entry which is preliminary data.</text>
</comment>
<protein>
    <recommendedName>
        <fullName evidence="3">Pentatricopeptide repeat-containing protein-mitochondrial domain-containing protein</fullName>
    </recommendedName>
</protein>
<evidence type="ECO:0000256" key="2">
    <source>
        <dbReference type="PROSITE-ProRule" id="PRU00708"/>
    </source>
</evidence>
<reference evidence="4 5" key="1">
    <citation type="submission" date="2019-03" db="EMBL/GenBank/DDBJ databases">
        <title>Sequencing 23 genomes of Wallemia ichthyophaga.</title>
        <authorList>
            <person name="Gostincar C."/>
        </authorList>
    </citation>
    <scope>NUCLEOTIDE SEQUENCE [LARGE SCALE GENOMIC DNA]</scope>
    <source>
        <strain evidence="4 5">EXF-8621</strain>
    </source>
</reference>
<sequence length="794" mass="89946">MNKLQAETRHLAKTLRLNEKRLAGQRISQELGSFSSQDIAQLYKQLMAPNSEVDDSNLHKLMNIRKSLVHQLKSELSSTPAIDSQLANRLRRIWLNKQKSSLPVRSSTRVKSRESAIHHVEEIDAITRQSKGIQLSQHQRGLLLNRFSEAIEASGIGASSISKDNVVPILQVANEGEWHTIITSAAHQVDIDHIKQTIALLERTQQLSADMYTDTLSILAKHGALHQVAEVIDYSKHLIKPSEKSYGALVDAHTSRSDLTNAWNMLSSLESRGMIVPQSTYTNLIKGHLLSKQPSKIKERGWNLFVHSRLMAHPTPSISLYNTMITACAEGVEPEIERALDLYKEMKEYSLPLDQTVYASLIHTLAKGHRRGTASEIDRLFNEMLDTGIQPTHLIFAALMELAKRTGDVGRARHVFANWMRSGYPITSQDVARFFYAYAAAQTPQLNYKKPLNDETEVETSDRVDVDKTEHYDPHSFTPESIPQFPHELMAESDMIFNRILADKGHSLAVDGLILAQKEPENHANENFKPFENVNLNSRLVNSYLSIRLNHSKYNPAELIEFVKRLSIKLDVSRNGHNMFMLLEYIYKHHKEAAHLADGLFEEYVEYVESITPVIMEESKVVAQQSSSIEAGLAQKRKMEDDNGVDEKTISRTWSTYLNNLARSNRLSEAVEVLSNFVKKYPPTSVTSNMRSLTDSKPTAIKISKEIKPDLAPHLVFARLRPLHEKLATLVKIEDEAGVESKLSVHKSAKQALGFFSWALKAYDGVYRSHVNRQLKEMDRMGPRFDSLDRQLIE</sequence>
<dbReference type="InterPro" id="IPR002885">
    <property type="entry name" value="PPR_rpt"/>
</dbReference>
<dbReference type="PANTHER" id="PTHR47938:SF35">
    <property type="entry name" value="PENTATRICOPEPTIDE REPEAT-CONTAINING PROTEIN 4, MITOCHONDRIAL-RELATED"/>
    <property type="match status" value="1"/>
</dbReference>
<dbReference type="Gene3D" id="1.25.40.10">
    <property type="entry name" value="Tetratricopeptide repeat domain"/>
    <property type="match status" value="2"/>
</dbReference>
<dbReference type="Pfam" id="PF23276">
    <property type="entry name" value="TPR_24"/>
    <property type="match status" value="1"/>
</dbReference>
<feature type="repeat" description="PPR" evidence="2">
    <location>
        <begin position="317"/>
        <end position="353"/>
    </location>
</feature>